<reference evidence="2 3" key="1">
    <citation type="submission" date="2012-08" db="EMBL/GenBank/DDBJ databases">
        <title>Oryza genome evolution.</title>
        <authorList>
            <person name="Wing R.A."/>
        </authorList>
    </citation>
    <scope>NUCLEOTIDE SEQUENCE</scope>
</reference>
<reference evidence="2" key="3">
    <citation type="submission" date="2015-04" db="UniProtKB">
        <authorList>
            <consortium name="EnsemblPlants"/>
        </authorList>
    </citation>
    <scope>IDENTIFICATION</scope>
</reference>
<dbReference type="Proteomes" id="UP000032180">
    <property type="component" value="Chromosome 6"/>
</dbReference>
<feature type="compositionally biased region" description="Low complexity" evidence="1">
    <location>
        <begin position="11"/>
        <end position="32"/>
    </location>
</feature>
<sequence length="212" mass="22816">MPPSYRPSPPISALSPSGGGAARARASAAAASSGGGVDRAPSSSGGLPRGRGSDVDRRRQQQQRRSLLSTEQQRRRRDGLEVRSGTSTTTSPPSPPARRPSPTLPSPSRSLSVSPCRGNLGRSPRRRIDGEQLDAEEELAVAVFRDRLVGDGWWRSEIDDEAGWSSPRNFAASFSARGEALFRLLLLPLTRPLASNVGPVWWSFCHLLKADP</sequence>
<dbReference type="HOGENOM" id="CLU_1301295_0_0_1"/>
<feature type="compositionally biased region" description="Pro residues" evidence="1">
    <location>
        <begin position="92"/>
        <end position="105"/>
    </location>
</feature>
<feature type="compositionally biased region" description="Low complexity" evidence="1">
    <location>
        <begin position="106"/>
        <end position="117"/>
    </location>
</feature>
<accession>A0A0D9WN03</accession>
<evidence type="ECO:0000313" key="3">
    <source>
        <dbReference type="Proteomes" id="UP000032180"/>
    </source>
</evidence>
<feature type="region of interest" description="Disordered" evidence="1">
    <location>
        <begin position="1"/>
        <end position="129"/>
    </location>
</feature>
<dbReference type="AlphaFoldDB" id="A0A0D9WN03"/>
<dbReference type="Gramene" id="LPERR06G05950.1">
    <property type="protein sequence ID" value="LPERR06G05950.1"/>
    <property type="gene ID" value="LPERR06G05950"/>
</dbReference>
<proteinExistence type="predicted"/>
<keyword evidence="3" id="KW-1185">Reference proteome</keyword>
<organism evidence="2 3">
    <name type="scientific">Leersia perrieri</name>
    <dbReference type="NCBI Taxonomy" id="77586"/>
    <lineage>
        <taxon>Eukaryota</taxon>
        <taxon>Viridiplantae</taxon>
        <taxon>Streptophyta</taxon>
        <taxon>Embryophyta</taxon>
        <taxon>Tracheophyta</taxon>
        <taxon>Spermatophyta</taxon>
        <taxon>Magnoliopsida</taxon>
        <taxon>Liliopsida</taxon>
        <taxon>Poales</taxon>
        <taxon>Poaceae</taxon>
        <taxon>BOP clade</taxon>
        <taxon>Oryzoideae</taxon>
        <taxon>Oryzeae</taxon>
        <taxon>Oryzinae</taxon>
        <taxon>Leersia</taxon>
    </lineage>
</organism>
<dbReference type="EnsemblPlants" id="LPERR06G05950.1">
    <property type="protein sequence ID" value="LPERR06G05950.1"/>
    <property type="gene ID" value="LPERR06G05950"/>
</dbReference>
<name>A0A0D9WN03_9ORYZ</name>
<evidence type="ECO:0000256" key="1">
    <source>
        <dbReference type="SAM" id="MobiDB-lite"/>
    </source>
</evidence>
<evidence type="ECO:0000313" key="2">
    <source>
        <dbReference type="EnsemblPlants" id="LPERR06G05950.1"/>
    </source>
</evidence>
<reference evidence="3" key="2">
    <citation type="submission" date="2013-12" db="EMBL/GenBank/DDBJ databases">
        <authorList>
            <person name="Yu Y."/>
            <person name="Lee S."/>
            <person name="de Baynast K."/>
            <person name="Wissotski M."/>
            <person name="Liu L."/>
            <person name="Talag J."/>
            <person name="Goicoechea J."/>
            <person name="Angelova A."/>
            <person name="Jetty R."/>
            <person name="Kudrna D."/>
            <person name="Golser W."/>
            <person name="Rivera L."/>
            <person name="Zhang J."/>
            <person name="Wing R."/>
        </authorList>
    </citation>
    <scope>NUCLEOTIDE SEQUENCE</scope>
</reference>
<feature type="compositionally biased region" description="Pro residues" evidence="1">
    <location>
        <begin position="1"/>
        <end position="10"/>
    </location>
</feature>
<protein>
    <submittedName>
        <fullName evidence="2">Uncharacterized protein</fullName>
    </submittedName>
</protein>